<evidence type="ECO:0000313" key="15">
    <source>
        <dbReference type="Proteomes" id="UP000033140"/>
    </source>
</evidence>
<dbReference type="PANTHER" id="PTHR12388:SF0">
    <property type="entry name" value="MITOCHONDRIAL IMPORT INNER MEMBRANE TRANSLOCASE SUBUNIT TIM16"/>
    <property type="match status" value="1"/>
</dbReference>
<name>A0A0E9NGN5_SAICN</name>
<evidence type="ECO:0000313" key="14">
    <source>
        <dbReference type="EMBL" id="GAO48856.1"/>
    </source>
</evidence>
<reference evidence="14 15" key="2">
    <citation type="journal article" date="2014" name="J. Gen. Appl. Microbiol.">
        <title>The early diverging ascomycetous budding yeast Saitoella complicata has three histone deacetylases belonging to the Clr6, Hos2, and Rpd3 lineages.</title>
        <authorList>
            <person name="Nishida H."/>
            <person name="Matsumoto T."/>
            <person name="Kondo S."/>
            <person name="Hamamoto M."/>
            <person name="Yoshikawa H."/>
        </authorList>
    </citation>
    <scope>NUCLEOTIDE SEQUENCE [LARGE SCALE GENOMIC DNA]</scope>
    <source>
        <strain evidence="14 15">NRRL Y-17804</strain>
    </source>
</reference>
<organism evidence="14 15">
    <name type="scientific">Saitoella complicata (strain BCRC 22490 / CBS 7301 / JCM 7358 / NBRC 10748 / NRRL Y-17804)</name>
    <dbReference type="NCBI Taxonomy" id="698492"/>
    <lineage>
        <taxon>Eukaryota</taxon>
        <taxon>Fungi</taxon>
        <taxon>Dikarya</taxon>
        <taxon>Ascomycota</taxon>
        <taxon>Taphrinomycotina</taxon>
        <taxon>Taphrinomycotina incertae sedis</taxon>
        <taxon>Saitoella</taxon>
    </lineage>
</organism>
<feature type="compositionally biased region" description="Basic and acidic residues" evidence="13">
    <location>
        <begin position="164"/>
        <end position="175"/>
    </location>
</feature>
<evidence type="ECO:0000256" key="6">
    <source>
        <dbReference type="ARBA" id="ARBA00022792"/>
    </source>
</evidence>
<gene>
    <name evidence="14" type="ORF">G7K_3022-t2</name>
</gene>
<dbReference type="EMBL" id="BACD03000018">
    <property type="protein sequence ID" value="GAO48856.1"/>
    <property type="molecule type" value="Genomic_DNA"/>
</dbReference>
<comment type="similarity">
    <text evidence="2">Belongs to the TIM16/PAM16 family.</text>
</comment>
<accession>A0A0E9NGN5</accession>
<evidence type="ECO:0000256" key="5">
    <source>
        <dbReference type="ARBA" id="ARBA00022448"/>
    </source>
</evidence>
<evidence type="ECO:0000256" key="4">
    <source>
        <dbReference type="ARBA" id="ARBA00020721"/>
    </source>
</evidence>
<feature type="compositionally biased region" description="Basic residues" evidence="13">
    <location>
        <begin position="152"/>
        <end position="163"/>
    </location>
</feature>
<keyword evidence="9" id="KW-0496">Mitochondrion</keyword>
<evidence type="ECO:0000256" key="8">
    <source>
        <dbReference type="ARBA" id="ARBA00023010"/>
    </source>
</evidence>
<comment type="caution">
    <text evidence="14">The sequence shown here is derived from an EMBL/GenBank/DDBJ whole genome shotgun (WGS) entry which is preliminary data.</text>
</comment>
<sequence>MLTSASHVWGKYHIKNKTIMAHRLLAQVVIVGTQVFGRAFVQAWKQAAANSRAAGAGAAAATGTGNAVKDAITRQTGLTADEAFQILNVEKGNFNLDEIKSRHDKLFDINDPKKGSGSLYLQSKVVRALERLQMVCAATFFPCYRVLTYMSRKSHRRRQKTRRKESQQKMHRVDQVRGPLSRQHERSVEVYVAGLCGPILMMLSDNGVIRHRRSKRRPNKRTEHSRSILGLSLLFSSVRFGHAFPYHSILPGAQQGSGYFQKQCNEVWQALLQAPAYGQHARGHHRLGEIRGGRLERDPSCITGSALRPVILANMSDAVTIRTSAHTVATGSSSPTVSLPASRWSLTFSTPTAPTSPRMSSARSSPACTRPTRPSFPFSVSAPSSVEARPPVSPLSTIPRRPSSASSPSTARSASALPSPVVPTPASRSRSARTAPRSSAVWRRSVDPSPRRVRSKRFLELCWGYLAFSLPSWIQNWAALGHFISKIHAGASFSMQARLSLVDSSIKSMHQTLFYEAIHRDRHSRYFYLWTLVCIQFEAFL</sequence>
<feature type="compositionally biased region" description="Low complexity" evidence="13">
    <location>
        <begin position="353"/>
        <end position="367"/>
    </location>
</feature>
<keyword evidence="15" id="KW-1185">Reference proteome</keyword>
<evidence type="ECO:0000256" key="9">
    <source>
        <dbReference type="ARBA" id="ARBA00023128"/>
    </source>
</evidence>
<feature type="region of interest" description="Disordered" evidence="13">
    <location>
        <begin position="152"/>
        <end position="179"/>
    </location>
</feature>
<evidence type="ECO:0000256" key="7">
    <source>
        <dbReference type="ARBA" id="ARBA00022927"/>
    </source>
</evidence>
<keyword evidence="6" id="KW-0999">Mitochondrion inner membrane</keyword>
<dbReference type="GO" id="GO:0030150">
    <property type="term" value="P:protein import into mitochondrial matrix"/>
    <property type="evidence" value="ECO:0007669"/>
    <property type="project" value="InterPro"/>
</dbReference>
<dbReference type="Proteomes" id="UP000033140">
    <property type="component" value="Unassembled WGS sequence"/>
</dbReference>
<evidence type="ECO:0000256" key="2">
    <source>
        <dbReference type="ARBA" id="ARBA00008817"/>
    </source>
</evidence>
<keyword evidence="8" id="KW-0811">Translocation</keyword>
<feature type="compositionally biased region" description="Low complexity" evidence="13">
    <location>
        <begin position="399"/>
        <end position="440"/>
    </location>
</feature>
<evidence type="ECO:0000256" key="1">
    <source>
        <dbReference type="ARBA" id="ARBA00004637"/>
    </source>
</evidence>
<reference evidence="14 15" key="3">
    <citation type="journal article" date="2015" name="Genome Announc.">
        <title>Draft Genome Sequence of the Archiascomycetous Yeast Saitoella complicata.</title>
        <authorList>
            <person name="Yamauchi K."/>
            <person name="Kondo S."/>
            <person name="Hamamoto M."/>
            <person name="Takahashi Y."/>
            <person name="Ogura Y."/>
            <person name="Hayashi T."/>
            <person name="Nishida H."/>
        </authorList>
    </citation>
    <scope>NUCLEOTIDE SEQUENCE [LARGE SCALE GENOMIC DNA]</scope>
    <source>
        <strain evidence="14 15">NRRL Y-17804</strain>
    </source>
</reference>
<keyword evidence="10" id="KW-0472">Membrane</keyword>
<feature type="compositionally biased region" description="Low complexity" evidence="13">
    <location>
        <begin position="375"/>
        <end position="386"/>
    </location>
</feature>
<comment type="subcellular location">
    <subcellularLocation>
        <location evidence="1">Mitochondrion inner membrane</location>
        <topology evidence="1">Peripheral membrane protein</topology>
    </subcellularLocation>
</comment>
<dbReference type="AlphaFoldDB" id="A0A0E9NGN5"/>
<keyword evidence="5" id="KW-0813">Transport</keyword>
<dbReference type="GO" id="GO:0005744">
    <property type="term" value="C:TIM23 mitochondrial import inner membrane translocase complex"/>
    <property type="evidence" value="ECO:0007669"/>
    <property type="project" value="InterPro"/>
</dbReference>
<dbReference type="InterPro" id="IPR036869">
    <property type="entry name" value="J_dom_sf"/>
</dbReference>
<evidence type="ECO:0000256" key="11">
    <source>
        <dbReference type="ARBA" id="ARBA00030422"/>
    </source>
</evidence>
<dbReference type="FunFam" id="1.10.287.110:FF:000006">
    <property type="entry name" value="Import inner membrane translocase subunit TIM16"/>
    <property type="match status" value="1"/>
</dbReference>
<feature type="region of interest" description="Disordered" evidence="13">
    <location>
        <begin position="348"/>
        <end position="446"/>
    </location>
</feature>
<dbReference type="Pfam" id="PF03656">
    <property type="entry name" value="Pam16"/>
    <property type="match status" value="1"/>
</dbReference>
<keyword evidence="7" id="KW-0653">Protein transport</keyword>
<proteinExistence type="inferred from homology"/>
<evidence type="ECO:0000256" key="10">
    <source>
        <dbReference type="ARBA" id="ARBA00023136"/>
    </source>
</evidence>
<dbReference type="InterPro" id="IPR005341">
    <property type="entry name" value="Tim16"/>
</dbReference>
<dbReference type="STRING" id="698492.A0A0E9NGN5"/>
<evidence type="ECO:0000256" key="12">
    <source>
        <dbReference type="ARBA" id="ARBA00031407"/>
    </source>
</evidence>
<dbReference type="PANTHER" id="PTHR12388">
    <property type="entry name" value="MITOCHONDRIA ASSOCIATED GRANULOCYTE MACROPHAGE CSF SIGNALING MOLECULE"/>
    <property type="match status" value="1"/>
</dbReference>
<evidence type="ECO:0000256" key="13">
    <source>
        <dbReference type="SAM" id="MobiDB-lite"/>
    </source>
</evidence>
<reference evidence="14 15" key="1">
    <citation type="journal article" date="2011" name="J. Gen. Appl. Microbiol.">
        <title>Draft genome sequencing of the enigmatic yeast Saitoella complicata.</title>
        <authorList>
            <person name="Nishida H."/>
            <person name="Hamamoto M."/>
            <person name="Sugiyama J."/>
        </authorList>
    </citation>
    <scope>NUCLEOTIDE SEQUENCE [LARGE SCALE GENOMIC DNA]</scope>
    <source>
        <strain evidence="14 15">NRRL Y-17804</strain>
    </source>
</reference>
<protein>
    <recommendedName>
        <fullName evidence="4">Mitochondrial import inner membrane translocase subunit TIM16</fullName>
    </recommendedName>
    <alternativeName>
        <fullName evidence="3">Mitochondrial import inner membrane translocase subunit tim16</fullName>
    </alternativeName>
    <alternativeName>
        <fullName evidence="11 12">Presequence translocated-associated motor subunit PAM16</fullName>
    </alternativeName>
</protein>
<evidence type="ECO:0000256" key="3">
    <source>
        <dbReference type="ARBA" id="ARBA00013571"/>
    </source>
</evidence>
<dbReference type="Gene3D" id="1.10.287.110">
    <property type="entry name" value="DnaJ domain"/>
    <property type="match status" value="1"/>
</dbReference>